<dbReference type="AlphaFoldDB" id="A0A1M7NZG6"/>
<keyword evidence="1" id="KW-0732">Signal</keyword>
<sequence length="234" mass="24916">MTHTNFTFPSRAAVACIAWYALSACSPLPPPHSAPVLKTPPAPVAATAPIAATAPAGPVLHIDSASSLIAVTVRRGGILARLGHDHVVASHTVSGTVMPSQNRADLQFRLDQLIVDEADLRQIAGLDKQPSADAIDGTRHNMLSKVLDAERYPLVQMHVERISNAQALQVSITLHGVTRTLAIPASIREENGSINVKGNVNLKQTDFGITPFSVMAGAMAVQDQMELRFDLTAR</sequence>
<keyword evidence="4" id="KW-1185">Reference proteome</keyword>
<evidence type="ECO:0000256" key="1">
    <source>
        <dbReference type="SAM" id="SignalP"/>
    </source>
</evidence>
<dbReference type="STRING" id="551987.SAMN05192549_104279"/>
<reference evidence="4" key="1">
    <citation type="submission" date="2016-11" db="EMBL/GenBank/DDBJ databases">
        <authorList>
            <person name="Varghese N."/>
            <person name="Submissions S."/>
        </authorList>
    </citation>
    <scope>NUCLEOTIDE SEQUENCE [LARGE SCALE GENOMIC DNA]</scope>
    <source>
        <strain evidence="4">Sac-22</strain>
    </source>
</reference>
<evidence type="ECO:0000313" key="4">
    <source>
        <dbReference type="Proteomes" id="UP000184339"/>
    </source>
</evidence>
<dbReference type="SUPFAM" id="SSF101874">
    <property type="entry name" value="YceI-like"/>
    <property type="match status" value="1"/>
</dbReference>
<dbReference type="Proteomes" id="UP000184339">
    <property type="component" value="Unassembled WGS sequence"/>
</dbReference>
<dbReference type="RefSeq" id="WP_072784149.1">
    <property type="nucleotide sequence ID" value="NZ_FRCX01000004.1"/>
</dbReference>
<name>A0A1M7NZG6_9BURK</name>
<proteinExistence type="predicted"/>
<dbReference type="EMBL" id="FRCX01000004">
    <property type="protein sequence ID" value="SHN09553.1"/>
    <property type="molecule type" value="Genomic_DNA"/>
</dbReference>
<dbReference type="OrthoDB" id="273832at2"/>
<dbReference type="Gene3D" id="2.40.128.110">
    <property type="entry name" value="Lipid/polyisoprenoid-binding, YceI-like"/>
    <property type="match status" value="1"/>
</dbReference>
<accession>A0A1M7NZG6</accession>
<evidence type="ECO:0000313" key="3">
    <source>
        <dbReference type="EMBL" id="SHN09553.1"/>
    </source>
</evidence>
<feature type="domain" description="Lipid/polyisoprenoid-binding YceI-like" evidence="2">
    <location>
        <begin position="134"/>
        <end position="233"/>
    </location>
</feature>
<dbReference type="InterPro" id="IPR007372">
    <property type="entry name" value="Lipid/polyisoprenoid-bd_YceI"/>
</dbReference>
<dbReference type="InterPro" id="IPR036761">
    <property type="entry name" value="TTHA0802/YceI-like_sf"/>
</dbReference>
<evidence type="ECO:0000259" key="2">
    <source>
        <dbReference type="Pfam" id="PF04264"/>
    </source>
</evidence>
<gene>
    <name evidence="3" type="ORF">SAMN05192549_104279</name>
</gene>
<feature type="chain" id="PRO_5013291719" evidence="1">
    <location>
        <begin position="24"/>
        <end position="234"/>
    </location>
</feature>
<protein>
    <submittedName>
        <fullName evidence="3">Polyisoprenoid-binding protein YceI</fullName>
    </submittedName>
</protein>
<dbReference type="Pfam" id="PF04264">
    <property type="entry name" value="YceI"/>
    <property type="match status" value="1"/>
</dbReference>
<feature type="signal peptide" evidence="1">
    <location>
        <begin position="1"/>
        <end position="23"/>
    </location>
</feature>
<organism evidence="3 4">
    <name type="scientific">Duganella sacchari</name>
    <dbReference type="NCBI Taxonomy" id="551987"/>
    <lineage>
        <taxon>Bacteria</taxon>
        <taxon>Pseudomonadati</taxon>
        <taxon>Pseudomonadota</taxon>
        <taxon>Betaproteobacteria</taxon>
        <taxon>Burkholderiales</taxon>
        <taxon>Oxalobacteraceae</taxon>
        <taxon>Telluria group</taxon>
        <taxon>Duganella</taxon>
    </lineage>
</organism>